<gene>
    <name evidence="1" type="ORF">MYCFIDRAFT_80421</name>
</gene>
<dbReference type="RefSeq" id="XP_007925981.1">
    <property type="nucleotide sequence ID" value="XM_007927790.1"/>
</dbReference>
<evidence type="ECO:0000313" key="2">
    <source>
        <dbReference type="Proteomes" id="UP000016932"/>
    </source>
</evidence>
<dbReference type="KEGG" id="pfj:MYCFIDRAFT_80421"/>
<dbReference type="EMBL" id="KB446558">
    <property type="protein sequence ID" value="EME82822.1"/>
    <property type="molecule type" value="Genomic_DNA"/>
</dbReference>
<organism evidence="1 2">
    <name type="scientific">Pseudocercospora fijiensis (strain CIRAD86)</name>
    <name type="common">Black leaf streak disease fungus</name>
    <name type="synonym">Mycosphaerella fijiensis</name>
    <dbReference type="NCBI Taxonomy" id="383855"/>
    <lineage>
        <taxon>Eukaryota</taxon>
        <taxon>Fungi</taxon>
        <taxon>Dikarya</taxon>
        <taxon>Ascomycota</taxon>
        <taxon>Pezizomycotina</taxon>
        <taxon>Dothideomycetes</taxon>
        <taxon>Dothideomycetidae</taxon>
        <taxon>Mycosphaerellales</taxon>
        <taxon>Mycosphaerellaceae</taxon>
        <taxon>Pseudocercospora</taxon>
    </lineage>
</organism>
<keyword evidence="2" id="KW-1185">Reference proteome</keyword>
<dbReference type="AlphaFoldDB" id="M3B073"/>
<sequence length="125" mass="13128">MPARLRNLVMKASRSSRSGDLCDSCIMAATRSVLAGLRKHCVAACYTSSGDCLQLQRARAPANSTLDGPGSVSRSHWPPIPVSSRLHVAGWLLPSSTQLCSDLSDSLASSTPSANPPAHHAEACM</sequence>
<name>M3B073_PSEFD</name>
<proteinExistence type="predicted"/>
<evidence type="ECO:0000313" key="1">
    <source>
        <dbReference type="EMBL" id="EME82822.1"/>
    </source>
</evidence>
<dbReference type="GeneID" id="19341707"/>
<accession>M3B073</accession>
<dbReference type="Proteomes" id="UP000016932">
    <property type="component" value="Unassembled WGS sequence"/>
</dbReference>
<dbReference type="HOGENOM" id="CLU_1993602_0_0_1"/>
<protein>
    <submittedName>
        <fullName evidence="1">Uncharacterized protein</fullName>
    </submittedName>
</protein>
<reference evidence="1 2" key="1">
    <citation type="journal article" date="2012" name="PLoS Pathog.">
        <title>Diverse lifestyles and strategies of plant pathogenesis encoded in the genomes of eighteen Dothideomycetes fungi.</title>
        <authorList>
            <person name="Ohm R.A."/>
            <person name="Feau N."/>
            <person name="Henrissat B."/>
            <person name="Schoch C.L."/>
            <person name="Horwitz B.A."/>
            <person name="Barry K.W."/>
            <person name="Condon B.J."/>
            <person name="Copeland A.C."/>
            <person name="Dhillon B."/>
            <person name="Glaser F."/>
            <person name="Hesse C.N."/>
            <person name="Kosti I."/>
            <person name="LaButti K."/>
            <person name="Lindquist E.A."/>
            <person name="Lucas S."/>
            <person name="Salamov A.A."/>
            <person name="Bradshaw R.E."/>
            <person name="Ciuffetti L."/>
            <person name="Hamelin R.C."/>
            <person name="Kema G.H.J."/>
            <person name="Lawrence C."/>
            <person name="Scott J.A."/>
            <person name="Spatafora J.W."/>
            <person name="Turgeon B.G."/>
            <person name="de Wit P.J.G.M."/>
            <person name="Zhong S."/>
            <person name="Goodwin S.B."/>
            <person name="Grigoriev I.V."/>
        </authorList>
    </citation>
    <scope>NUCLEOTIDE SEQUENCE [LARGE SCALE GENOMIC DNA]</scope>
    <source>
        <strain evidence="1 2">CIRAD86</strain>
    </source>
</reference>
<dbReference type="VEuPathDB" id="FungiDB:MYCFIDRAFT_80421"/>